<comment type="caution">
    <text evidence="1">The sequence shown here is derived from an EMBL/GenBank/DDBJ whole genome shotgun (WGS) entry which is preliminary data.</text>
</comment>
<proteinExistence type="predicted"/>
<evidence type="ECO:0000313" key="2">
    <source>
        <dbReference type="Proteomes" id="UP000012062"/>
    </source>
</evidence>
<dbReference type="EMBL" id="CAUM01000010">
    <property type="protein sequence ID" value="CCV03495.1"/>
    <property type="molecule type" value="Genomic_DNA"/>
</dbReference>
<dbReference type="Proteomes" id="UP000012062">
    <property type="component" value="Unassembled WGS sequence"/>
</dbReference>
<sequence length="55" mass="6078">MSHACHKGQILGRISLLFSQFMTRLFQAAGKLCVALQHFFGIVRLNHPVNAKPSG</sequence>
<accession>M5EGV7</accession>
<keyword evidence="2" id="KW-1185">Reference proteome</keyword>
<evidence type="ECO:0000313" key="1">
    <source>
        <dbReference type="EMBL" id="CCV03495.1"/>
    </source>
</evidence>
<organism evidence="1 2">
    <name type="scientific">Mesorhizobium metallidurans STM 2683</name>
    <dbReference type="NCBI Taxonomy" id="1297569"/>
    <lineage>
        <taxon>Bacteria</taxon>
        <taxon>Pseudomonadati</taxon>
        <taxon>Pseudomonadota</taxon>
        <taxon>Alphaproteobacteria</taxon>
        <taxon>Hyphomicrobiales</taxon>
        <taxon>Phyllobacteriaceae</taxon>
        <taxon>Mesorhizobium</taxon>
    </lineage>
</organism>
<name>M5EGV7_9HYPH</name>
<reference evidence="1 2" key="1">
    <citation type="submission" date="2013-02" db="EMBL/GenBank/DDBJ databases">
        <authorList>
            <person name="Genoscope - CEA"/>
        </authorList>
    </citation>
    <scope>NUCLEOTIDE SEQUENCE [LARGE SCALE GENOMIC DNA]</scope>
    <source>
        <strain evidence="1 2">STM 2683</strain>
    </source>
</reference>
<dbReference type="STRING" id="1297569.MESS2_1070034"/>
<gene>
    <name evidence="1" type="ORF">MESS2_1070034</name>
</gene>
<dbReference type="AlphaFoldDB" id="M5EGV7"/>
<protein>
    <submittedName>
        <fullName evidence="1">Uncharacterized protein</fullName>
    </submittedName>
</protein>